<evidence type="ECO:0000256" key="3">
    <source>
        <dbReference type="ARBA" id="ARBA00022519"/>
    </source>
</evidence>
<dbReference type="GO" id="GO:0008610">
    <property type="term" value="P:lipid biosynthetic process"/>
    <property type="evidence" value="ECO:0007669"/>
    <property type="project" value="UniProtKB-ARBA"/>
</dbReference>
<dbReference type="PANTHER" id="PTHR30606">
    <property type="entry name" value="LIPID A BIOSYNTHESIS LAUROYL ACYLTRANSFERASE"/>
    <property type="match status" value="1"/>
</dbReference>
<keyword evidence="2" id="KW-1003">Cell membrane</keyword>
<keyword evidence="4" id="KW-0808">Transferase</keyword>
<comment type="subcellular location">
    <subcellularLocation>
        <location evidence="1">Cell inner membrane</location>
    </subcellularLocation>
</comment>
<dbReference type="GO" id="GO:0005886">
    <property type="term" value="C:plasma membrane"/>
    <property type="evidence" value="ECO:0007669"/>
    <property type="project" value="UniProtKB-SubCell"/>
</dbReference>
<name>A0A381TW17_9ZZZZ</name>
<dbReference type="PANTHER" id="PTHR30606:SF9">
    <property type="entry name" value="LIPID A BIOSYNTHESIS LAUROYLTRANSFERASE"/>
    <property type="match status" value="1"/>
</dbReference>
<evidence type="ECO:0000256" key="4">
    <source>
        <dbReference type="ARBA" id="ARBA00022679"/>
    </source>
</evidence>
<keyword evidence="7" id="KW-0812">Transmembrane</keyword>
<dbReference type="GO" id="GO:1901137">
    <property type="term" value="P:carbohydrate derivative biosynthetic process"/>
    <property type="evidence" value="ECO:0007669"/>
    <property type="project" value="UniProtKB-ARBA"/>
</dbReference>
<dbReference type="EMBL" id="UINC01005270">
    <property type="protein sequence ID" value="SVA20232.1"/>
    <property type="molecule type" value="Genomic_DNA"/>
</dbReference>
<keyword evidence="5 7" id="KW-0472">Membrane</keyword>
<organism evidence="8">
    <name type="scientific">marine metagenome</name>
    <dbReference type="NCBI Taxonomy" id="408172"/>
    <lineage>
        <taxon>unclassified sequences</taxon>
        <taxon>metagenomes</taxon>
        <taxon>ecological metagenomes</taxon>
    </lineage>
</organism>
<sequence>MKNIIKQIKFFIEYIIVLLLFFFLSLLPLNFVSILGNLAFRLFGPLSRSHKITLLNLKNIFSSLREDDIKKIAKKSWGNLGKTIFELTILKKLVDKKNHKITLYGLENLKTLIEKNEQVIFFSIHQSNWELLVPVIDQLGISVGAIYRHINNKFIDKLILKKRNQSINTKRSFYTPKGKESAKEIISAINNNSSMILLVDQKDTAGDTVKFFDISTKTQTGFLKIARKYNLKLIPIKNTRYNTNNFSISFYPPIKPFEKNIPDTKAMLSIHKIIEKWILENPSQWFWQHNRFN</sequence>
<keyword evidence="7" id="KW-1133">Transmembrane helix</keyword>
<dbReference type="AlphaFoldDB" id="A0A381TW17"/>
<evidence type="ECO:0000313" key="8">
    <source>
        <dbReference type="EMBL" id="SVA20232.1"/>
    </source>
</evidence>
<evidence type="ECO:0000256" key="2">
    <source>
        <dbReference type="ARBA" id="ARBA00022475"/>
    </source>
</evidence>
<proteinExistence type="predicted"/>
<dbReference type="Pfam" id="PF03279">
    <property type="entry name" value="Lip_A_acyltrans"/>
    <property type="match status" value="1"/>
</dbReference>
<evidence type="ECO:0000256" key="6">
    <source>
        <dbReference type="ARBA" id="ARBA00023315"/>
    </source>
</evidence>
<evidence type="ECO:0000256" key="1">
    <source>
        <dbReference type="ARBA" id="ARBA00004533"/>
    </source>
</evidence>
<reference evidence="8" key="1">
    <citation type="submission" date="2018-05" db="EMBL/GenBank/DDBJ databases">
        <authorList>
            <person name="Lanie J.A."/>
            <person name="Ng W.-L."/>
            <person name="Kazmierczak K.M."/>
            <person name="Andrzejewski T.M."/>
            <person name="Davidsen T.M."/>
            <person name="Wayne K.J."/>
            <person name="Tettelin H."/>
            <person name="Glass J.I."/>
            <person name="Rusch D."/>
            <person name="Podicherti R."/>
            <person name="Tsui H.-C.T."/>
            <person name="Winkler M.E."/>
        </authorList>
    </citation>
    <scope>NUCLEOTIDE SEQUENCE</scope>
</reference>
<accession>A0A381TW17</accession>
<feature type="transmembrane region" description="Helical" evidence="7">
    <location>
        <begin position="12"/>
        <end position="40"/>
    </location>
</feature>
<protein>
    <recommendedName>
        <fullName evidence="9">Lipid A biosynthesis lauroyl acyltransferase</fullName>
    </recommendedName>
</protein>
<dbReference type="InterPro" id="IPR004960">
    <property type="entry name" value="LipA_acyltrans"/>
</dbReference>
<keyword evidence="3" id="KW-0997">Cell inner membrane</keyword>
<evidence type="ECO:0000256" key="5">
    <source>
        <dbReference type="ARBA" id="ARBA00023136"/>
    </source>
</evidence>
<keyword evidence="6" id="KW-0012">Acyltransferase</keyword>
<gene>
    <name evidence="8" type="ORF">METZ01_LOCUS73086</name>
</gene>
<dbReference type="CDD" id="cd07984">
    <property type="entry name" value="LPLAT_LABLAT-like"/>
    <property type="match status" value="1"/>
</dbReference>
<evidence type="ECO:0000256" key="7">
    <source>
        <dbReference type="SAM" id="Phobius"/>
    </source>
</evidence>
<evidence type="ECO:0008006" key="9">
    <source>
        <dbReference type="Google" id="ProtNLM"/>
    </source>
</evidence>
<dbReference type="GO" id="GO:0016746">
    <property type="term" value="F:acyltransferase activity"/>
    <property type="evidence" value="ECO:0007669"/>
    <property type="project" value="UniProtKB-KW"/>
</dbReference>